<dbReference type="Pfam" id="PF10668">
    <property type="entry name" value="Phage_terminase"/>
    <property type="match status" value="1"/>
</dbReference>
<gene>
    <name evidence="3" type="primary">terS</name>
    <name evidence="3" type="ORF">ACFO8Q_15405</name>
</gene>
<sequence>MPRQRNPNRDKAYQIWLEHGGNITNRQIADMIGENEKVVAVWKQRDKWNVVQQSEESCTTNKKRGGAPRGNKNAVGNSGGPGGPPRNDKAVTHGFFRKYLPDDDEMREIIDQVGERSPADMIWDMIEIKYMAIIRALKIMYVRDQDDITKVLKKRKSDGELVRNGDGVDLQVTYLEEEWEYQMPWDKYATYLNAQSRAISELRSLIRQFLEMSREDDERRLKIQQMQLDIEKTKLEIQELQEDKEKQPTQVVVRRWSRDGSTSS</sequence>
<name>A0ABV9Q2M1_9BACL</name>
<evidence type="ECO:0000256" key="1">
    <source>
        <dbReference type="SAM" id="MobiDB-lite"/>
    </source>
</evidence>
<dbReference type="NCBIfam" id="NF040601">
    <property type="entry name" value="TerS_not_xtmA"/>
    <property type="match status" value="1"/>
</dbReference>
<dbReference type="InterPro" id="IPR018925">
    <property type="entry name" value="XtmA-like_N"/>
</dbReference>
<feature type="region of interest" description="Disordered" evidence="1">
    <location>
        <begin position="241"/>
        <end position="264"/>
    </location>
</feature>
<keyword evidence="4" id="KW-1185">Reference proteome</keyword>
<reference evidence="4" key="1">
    <citation type="journal article" date="2019" name="Int. J. Syst. Evol. Microbiol.">
        <title>The Global Catalogue of Microorganisms (GCM) 10K type strain sequencing project: providing services to taxonomists for standard genome sequencing and annotation.</title>
        <authorList>
            <consortium name="The Broad Institute Genomics Platform"/>
            <consortium name="The Broad Institute Genome Sequencing Center for Infectious Disease"/>
            <person name="Wu L."/>
            <person name="Ma J."/>
        </authorList>
    </citation>
    <scope>NUCLEOTIDE SEQUENCE [LARGE SCALE GENOMIC DNA]</scope>
    <source>
        <strain evidence="4">WYCCWR 12678</strain>
    </source>
</reference>
<evidence type="ECO:0000313" key="3">
    <source>
        <dbReference type="EMBL" id="MFC4768731.1"/>
    </source>
</evidence>
<evidence type="ECO:0000259" key="2">
    <source>
        <dbReference type="Pfam" id="PF10668"/>
    </source>
</evidence>
<accession>A0ABV9Q2M1</accession>
<proteinExistence type="predicted"/>
<dbReference type="EMBL" id="JBHSHC010000112">
    <property type="protein sequence ID" value="MFC4768731.1"/>
    <property type="molecule type" value="Genomic_DNA"/>
</dbReference>
<dbReference type="Proteomes" id="UP001596002">
    <property type="component" value="Unassembled WGS sequence"/>
</dbReference>
<feature type="region of interest" description="Disordered" evidence="1">
    <location>
        <begin position="53"/>
        <end position="90"/>
    </location>
</feature>
<organism evidence="3 4">
    <name type="scientific">Effusibacillus consociatus</name>
    <dbReference type="NCBI Taxonomy" id="1117041"/>
    <lineage>
        <taxon>Bacteria</taxon>
        <taxon>Bacillati</taxon>
        <taxon>Bacillota</taxon>
        <taxon>Bacilli</taxon>
        <taxon>Bacillales</taxon>
        <taxon>Alicyclobacillaceae</taxon>
        <taxon>Effusibacillus</taxon>
    </lineage>
</organism>
<dbReference type="RefSeq" id="WP_380026676.1">
    <property type="nucleotide sequence ID" value="NZ_JBHSHC010000112.1"/>
</dbReference>
<evidence type="ECO:0000313" key="4">
    <source>
        <dbReference type="Proteomes" id="UP001596002"/>
    </source>
</evidence>
<feature type="domain" description="PBSX phage terminase small subunit-like N-terminal" evidence="2">
    <location>
        <begin position="1"/>
        <end position="62"/>
    </location>
</feature>
<protein>
    <submittedName>
        <fullName evidence="3">Phage terminase small subunit</fullName>
    </submittedName>
</protein>
<comment type="caution">
    <text evidence="3">The sequence shown here is derived from an EMBL/GenBank/DDBJ whole genome shotgun (WGS) entry which is preliminary data.</text>
</comment>